<dbReference type="Pfam" id="PF11202">
    <property type="entry name" value="StiP"/>
    <property type="match status" value="1"/>
</dbReference>
<reference evidence="5 6" key="1">
    <citation type="submission" date="2021-03" db="EMBL/GenBank/DDBJ databases">
        <title>Genomic Encyclopedia of Type Strains, Phase IV (KMG-IV): sequencing the most valuable type-strain genomes for metagenomic binning, comparative biology and taxonomic classification.</title>
        <authorList>
            <person name="Goeker M."/>
        </authorList>
    </citation>
    <scope>NUCLEOTIDE SEQUENCE [LARGE SCALE GENOMIC DNA]</scope>
    <source>
        <strain evidence="5 6">DSM 27512</strain>
    </source>
</reference>
<gene>
    <name evidence="5" type="ORF">J2Z35_000152</name>
</gene>
<dbReference type="GO" id="GO:0016757">
    <property type="term" value="F:glycosyltransferase activity"/>
    <property type="evidence" value="ECO:0007669"/>
    <property type="project" value="UniProtKB-KW"/>
</dbReference>
<comment type="caution">
    <text evidence="5">The sequence shown here is derived from an EMBL/GenBank/DDBJ whole genome shotgun (WGS) entry which is preliminary data.</text>
</comment>
<dbReference type="InterPro" id="IPR029057">
    <property type="entry name" value="PRTase-like"/>
</dbReference>
<dbReference type="Pfam" id="PF12500">
    <property type="entry name" value="TRSP"/>
    <property type="match status" value="1"/>
</dbReference>
<evidence type="ECO:0000259" key="4">
    <source>
        <dbReference type="Pfam" id="PF15609"/>
    </source>
</evidence>
<dbReference type="InterPro" id="IPR022537">
    <property type="entry name" value="TRSP_dom"/>
</dbReference>
<feature type="domain" description="TRSP" evidence="2">
    <location>
        <begin position="279"/>
        <end position="396"/>
    </location>
</feature>
<dbReference type="InterPro" id="IPR000836">
    <property type="entry name" value="PRTase_dom"/>
</dbReference>
<dbReference type="Pfam" id="PF15608">
    <property type="entry name" value="PELOTA_1"/>
    <property type="match status" value="1"/>
</dbReference>
<keyword evidence="5" id="KW-0808">Transferase</keyword>
<evidence type="ECO:0000313" key="5">
    <source>
        <dbReference type="EMBL" id="MBP2026363.1"/>
    </source>
</evidence>
<organism evidence="5 6">
    <name type="scientific">Acetoanaerobium pronyense</name>
    <dbReference type="NCBI Taxonomy" id="1482736"/>
    <lineage>
        <taxon>Bacteria</taxon>
        <taxon>Bacillati</taxon>
        <taxon>Bacillota</taxon>
        <taxon>Clostridia</taxon>
        <taxon>Peptostreptococcales</taxon>
        <taxon>Filifactoraceae</taxon>
        <taxon>Acetoanaerobium</taxon>
    </lineage>
</organism>
<evidence type="ECO:0000313" key="6">
    <source>
        <dbReference type="Proteomes" id="UP001314903"/>
    </source>
</evidence>
<feature type="domain" description="PELOTA RNA-binding" evidence="3">
    <location>
        <begin position="700"/>
        <end position="779"/>
    </location>
</feature>
<dbReference type="CDD" id="cd06223">
    <property type="entry name" value="PRTases_typeI"/>
    <property type="match status" value="1"/>
</dbReference>
<protein>
    <submittedName>
        <fullName evidence="5">Pyrimidine operon attenuation protein/uracil phosphoribosyltransferase</fullName>
    </submittedName>
</protein>
<name>A0ABS4KF31_9FIRM</name>
<keyword evidence="5" id="KW-0328">Glycosyltransferase</keyword>
<proteinExistence type="predicted"/>
<evidence type="ECO:0000259" key="2">
    <source>
        <dbReference type="Pfam" id="PF12500"/>
    </source>
</evidence>
<accession>A0ABS4KF31</accession>
<evidence type="ECO:0000259" key="3">
    <source>
        <dbReference type="Pfam" id="PF15608"/>
    </source>
</evidence>
<dbReference type="Proteomes" id="UP001314903">
    <property type="component" value="Unassembled WGS sequence"/>
</dbReference>
<dbReference type="SUPFAM" id="SSF53271">
    <property type="entry name" value="PRTase-like"/>
    <property type="match status" value="1"/>
</dbReference>
<dbReference type="InterPro" id="IPR028157">
    <property type="entry name" value="PELOTA_dom"/>
</dbReference>
<sequence>MNKDIINLTSNKYIYNILENLEIEIDVEKCHSEIPIKELFQMAARENKMRSFLFVSKLLGKHIPIDPKDGIYAAMVLRETYRDFLNKKTLFIGFCETATGLAQSVFRNFEGDVSYIHTTRENIPDIEPVLEFHEEHSHAKNHKIYALDEGIIKDAEKIILVDDEITTGKTIINIINQINERYGNTDFSVFTLLDWRDENSIDTYKKLELKLGKPIKVHSLLKGKVKLNGNFDFSNKTPLNNQNNDLQKKPYIKLRNFCMEDILDRDKNEHLLIKNHIKETGRFGITIEENKKLEKKLEKIGDFLKNKRKYDKTLVLGTKEFMYIPMFTAAYMGENIKFQSTTISPIHPFDKDEYGAKSKIQFEDPCEEGQINYLYNIKNNEYEEVFIFLEREISNLKRISSMLIELQKLGIREVNIVYFLEKEKSFSSGSYEDNDIIFLLKDLSLIEMEKETTEREKAIQAGIHYSEMLPVEYSPSEEYLKLFHRSLEENKDKVALATAIVGEKIIKRNGKDIVLVSLARAGSPIGILIKKYIEEKFSYEVPHYSISIIRGKGLDKNAMKYILSRHPFKKIQFVDGWTGKGAISIELQKSCKELSEELNVELDSTLAVLSDTGGCSSLYGTREDFLIPSSCLNSTVSGLMSRTVHRKDLIGEDDFHGGKFYKELLEEDLSRYFIEEITSQFSKYKAIDPSFISEEESIHWHGMKSVKMIGETYGIKDTNLIKPGIGETTRVLLRRIPWKVLIKNPKNENLKHILLLAKERDVEVEIFDDMYYECCGIIKDLKGE</sequence>
<dbReference type="Pfam" id="PF15609">
    <property type="entry name" value="PRTase_2"/>
    <property type="match status" value="1"/>
</dbReference>
<evidence type="ECO:0000259" key="1">
    <source>
        <dbReference type="Pfam" id="PF11202"/>
    </source>
</evidence>
<dbReference type="InterPro" id="IPR011215">
    <property type="entry name" value="StiP_N"/>
</dbReference>
<dbReference type="Gene3D" id="3.40.50.2020">
    <property type="match status" value="1"/>
</dbReference>
<dbReference type="EMBL" id="JAGGLI010000001">
    <property type="protein sequence ID" value="MBP2026363.1"/>
    <property type="molecule type" value="Genomic_DNA"/>
</dbReference>
<feature type="domain" description="Orotate phosphoribosyltransferase-like" evidence="4">
    <location>
        <begin position="39"/>
        <end position="224"/>
    </location>
</feature>
<keyword evidence="6" id="KW-1185">Reference proteome</keyword>
<dbReference type="InterPro" id="IPR041688">
    <property type="entry name" value="PRTase_2"/>
</dbReference>
<dbReference type="RefSeq" id="WP_209658334.1">
    <property type="nucleotide sequence ID" value="NZ_JAGGLI010000001.1"/>
</dbReference>
<feature type="domain" description="Cysteine protease StiP N-terminal" evidence="1">
    <location>
        <begin position="429"/>
        <end position="677"/>
    </location>
</feature>